<sequence>MIKQLLSLLLFIFISTISAQQHKVNGSLHSIGADGLYKIKIPHLVRSYTHNDIRDFRIWDSKGAQVPYFIHTDDAETRISNFEEFKIISQTTIADTSSTYIFKNSKLKIEKAILLLSNYAGSKRFSLQGSNDQKQWFGLVNSQQLYNLTNPTSTSVYKIIKFPLSSYNYVKIIFDDRNSLPVNLLKIGTATTNIIKSKQDVIPAQTTTISQLKEEKKTKIHITFEHPEVINQVLFNITAPDLYNRTAIIYVLKEKKIKHEIHTYKQQLTSFTIHSNKEANFSLNSFFGKELFIEIENQDNPALEISSIEFLQEPLYVVADLKKKETYTISAGDHNLTAPQYDIAYFRDRVSDNLSVSEITSITLVEETDKEKVTLSIWQQPWFMWICIGFAAILVTYFASGLLKDMRKDDT</sequence>
<keyword evidence="1" id="KW-0812">Transmembrane</keyword>
<comment type="caution">
    <text evidence="3">The sequence shown here is derived from an EMBL/GenBank/DDBJ whole genome shotgun (WGS) entry which is preliminary data.</text>
</comment>
<name>A0ABP6UHR2_9FLAO</name>
<keyword evidence="4" id="KW-1185">Reference proteome</keyword>
<protein>
    <recommendedName>
        <fullName evidence="5">DUF3999 family protein</fullName>
    </recommendedName>
</protein>
<feature type="chain" id="PRO_5047280269" description="DUF3999 family protein" evidence="2">
    <location>
        <begin position="20"/>
        <end position="411"/>
    </location>
</feature>
<evidence type="ECO:0000313" key="4">
    <source>
        <dbReference type="Proteomes" id="UP001500459"/>
    </source>
</evidence>
<evidence type="ECO:0000313" key="3">
    <source>
        <dbReference type="EMBL" id="GAA3508008.1"/>
    </source>
</evidence>
<organism evidence="3 4">
    <name type="scientific">Aquimarina addita</name>
    <dbReference type="NCBI Taxonomy" id="870485"/>
    <lineage>
        <taxon>Bacteria</taxon>
        <taxon>Pseudomonadati</taxon>
        <taxon>Bacteroidota</taxon>
        <taxon>Flavobacteriia</taxon>
        <taxon>Flavobacteriales</taxon>
        <taxon>Flavobacteriaceae</taxon>
        <taxon>Aquimarina</taxon>
    </lineage>
</organism>
<dbReference type="EMBL" id="BAABCW010000006">
    <property type="protein sequence ID" value="GAA3508008.1"/>
    <property type="molecule type" value="Genomic_DNA"/>
</dbReference>
<feature type="signal peptide" evidence="2">
    <location>
        <begin position="1"/>
        <end position="19"/>
    </location>
</feature>
<feature type="transmembrane region" description="Helical" evidence="1">
    <location>
        <begin position="382"/>
        <end position="403"/>
    </location>
</feature>
<keyword evidence="1" id="KW-1133">Transmembrane helix</keyword>
<reference evidence="4" key="1">
    <citation type="journal article" date="2019" name="Int. J. Syst. Evol. Microbiol.">
        <title>The Global Catalogue of Microorganisms (GCM) 10K type strain sequencing project: providing services to taxonomists for standard genome sequencing and annotation.</title>
        <authorList>
            <consortium name="The Broad Institute Genomics Platform"/>
            <consortium name="The Broad Institute Genome Sequencing Center for Infectious Disease"/>
            <person name="Wu L."/>
            <person name="Ma J."/>
        </authorList>
    </citation>
    <scope>NUCLEOTIDE SEQUENCE [LARGE SCALE GENOMIC DNA]</scope>
    <source>
        <strain evidence="4">JCM 17106</strain>
    </source>
</reference>
<keyword evidence="2" id="KW-0732">Signal</keyword>
<dbReference type="RefSeq" id="WP_344926588.1">
    <property type="nucleotide sequence ID" value="NZ_BAABCW010000006.1"/>
</dbReference>
<keyword evidence="1" id="KW-0472">Membrane</keyword>
<evidence type="ECO:0008006" key="5">
    <source>
        <dbReference type="Google" id="ProtNLM"/>
    </source>
</evidence>
<accession>A0ABP6UHR2</accession>
<evidence type="ECO:0000256" key="1">
    <source>
        <dbReference type="SAM" id="Phobius"/>
    </source>
</evidence>
<dbReference type="Proteomes" id="UP001500459">
    <property type="component" value="Unassembled WGS sequence"/>
</dbReference>
<gene>
    <name evidence="3" type="ORF">GCM10022393_17760</name>
</gene>
<proteinExistence type="predicted"/>
<evidence type="ECO:0000256" key="2">
    <source>
        <dbReference type="SAM" id="SignalP"/>
    </source>
</evidence>